<dbReference type="EMBL" id="BRYA01000653">
    <property type="protein sequence ID" value="GMI27927.1"/>
    <property type="molecule type" value="Genomic_DNA"/>
</dbReference>
<comment type="caution">
    <text evidence="1">The sequence shown here is derived from an EMBL/GenBank/DDBJ whole genome shotgun (WGS) entry which is preliminary data.</text>
</comment>
<proteinExistence type="predicted"/>
<dbReference type="AlphaFoldDB" id="A0A9W7G0U0"/>
<reference evidence="2" key="1">
    <citation type="journal article" date="2023" name="Commun. Biol.">
        <title>Genome analysis of Parmales, the sister group of diatoms, reveals the evolutionary specialization of diatoms from phago-mixotrophs to photoautotrophs.</title>
        <authorList>
            <person name="Ban H."/>
            <person name="Sato S."/>
            <person name="Yoshikawa S."/>
            <person name="Yamada K."/>
            <person name="Nakamura Y."/>
            <person name="Ichinomiya M."/>
            <person name="Sato N."/>
            <person name="Blanc-Mathieu R."/>
            <person name="Endo H."/>
            <person name="Kuwata A."/>
            <person name="Ogata H."/>
        </authorList>
    </citation>
    <scope>NUCLEOTIDE SEQUENCE [LARGE SCALE GENOMIC DNA]</scope>
</reference>
<accession>A0A9W7G0U0</accession>
<sequence length="451" mass="50949">MGQKSDSMLFLSLRRSRYKIFLLALLSCTVLVMLYHGGSVPLNPAPTGHGQGSAMWSGSASESASIDSADNTANVNCMYRWKDISALLASCSRETERDTCSRETERDRGAGVEGKTVPQTDKVYHSSAWERLWIDNIKTWQNHQICEALAQQQDQLKKFMSAMCSASTDTSWCLVDDTQSRFWYNTQTGEMNLSRPSSVTKVGPLGAVSPVMDPTIFSRFEWNDIDGTPRTEFIEPLVSHLRHPLAGCSDALSKKSVDLIINRSYIVPPPKVSKGRKFYFDAGASSWGEGAGGPSLSYFTKVWERHGIEFNRIDGWEGSTSKELFYCTVPNKYLLRTYFNQQWIASSVESSGVSSPFVPTVIRETTSKDDYVLFKLDIDSPAVETGTVDYLLSPDNDDLEYIDEFIWEHHVDNYIMQPFWGKAMDKTMTIADSYEYFLRLRRQGVRAHSWV</sequence>
<evidence type="ECO:0000313" key="2">
    <source>
        <dbReference type="Proteomes" id="UP001165065"/>
    </source>
</evidence>
<protein>
    <submittedName>
        <fullName evidence="1">Uncharacterized protein</fullName>
    </submittedName>
</protein>
<evidence type="ECO:0000313" key="1">
    <source>
        <dbReference type="EMBL" id="GMI27927.1"/>
    </source>
</evidence>
<dbReference type="Proteomes" id="UP001165065">
    <property type="component" value="Unassembled WGS sequence"/>
</dbReference>
<keyword evidence="2" id="KW-1185">Reference proteome</keyword>
<dbReference type="OrthoDB" id="411029at2759"/>
<gene>
    <name evidence="1" type="ORF">TrCOL_g6626</name>
</gene>
<organism evidence="1 2">
    <name type="scientific">Triparma columacea</name>
    <dbReference type="NCBI Taxonomy" id="722753"/>
    <lineage>
        <taxon>Eukaryota</taxon>
        <taxon>Sar</taxon>
        <taxon>Stramenopiles</taxon>
        <taxon>Ochrophyta</taxon>
        <taxon>Bolidophyceae</taxon>
        <taxon>Parmales</taxon>
        <taxon>Triparmaceae</taxon>
        <taxon>Triparma</taxon>
    </lineage>
</organism>
<name>A0A9W7G0U0_9STRA</name>